<name>A0ABP5X1R8_9ACTN</name>
<dbReference type="PANTHER" id="PTHR35526:SF3">
    <property type="entry name" value="ANTI-SIGMA-F FACTOR RSBW"/>
    <property type="match status" value="1"/>
</dbReference>
<evidence type="ECO:0000313" key="3">
    <source>
        <dbReference type="EMBL" id="GAA2442756.1"/>
    </source>
</evidence>
<reference evidence="4" key="1">
    <citation type="journal article" date="2019" name="Int. J. Syst. Evol. Microbiol.">
        <title>The Global Catalogue of Microorganisms (GCM) 10K type strain sequencing project: providing services to taxonomists for standard genome sequencing and annotation.</title>
        <authorList>
            <consortium name="The Broad Institute Genomics Platform"/>
            <consortium name="The Broad Institute Genome Sequencing Center for Infectious Disease"/>
            <person name="Wu L."/>
            <person name="Ma J."/>
        </authorList>
    </citation>
    <scope>NUCLEOTIDE SEQUENCE [LARGE SCALE GENOMIC DNA]</scope>
    <source>
        <strain evidence="4">JCM 6305</strain>
    </source>
</reference>
<comment type="caution">
    <text evidence="3">The sequence shown here is derived from an EMBL/GenBank/DDBJ whole genome shotgun (WGS) entry which is preliminary data.</text>
</comment>
<evidence type="ECO:0000259" key="2">
    <source>
        <dbReference type="Pfam" id="PF13581"/>
    </source>
</evidence>
<sequence>MSIRPPQSGEQARELTREFLRAEKPCADAADVDAVLLGVSELVTNAVRHAGGVTEFQVESGSEGVAVEVSDASVRRPRTVQINPAVPGGFGWLLVRELASEVTVALHPGRGKTIRAVFPVRA</sequence>
<dbReference type="Pfam" id="PF13581">
    <property type="entry name" value="HATPase_c_2"/>
    <property type="match status" value="1"/>
</dbReference>
<dbReference type="Gene3D" id="3.30.565.10">
    <property type="entry name" value="Histidine kinase-like ATPase, C-terminal domain"/>
    <property type="match status" value="1"/>
</dbReference>
<proteinExistence type="predicted"/>
<evidence type="ECO:0000313" key="4">
    <source>
        <dbReference type="Proteomes" id="UP001501638"/>
    </source>
</evidence>
<keyword evidence="3" id="KW-0067">ATP-binding</keyword>
<evidence type="ECO:0000256" key="1">
    <source>
        <dbReference type="ARBA" id="ARBA00022527"/>
    </source>
</evidence>
<accession>A0ABP5X1R8</accession>
<protein>
    <submittedName>
        <fullName evidence="3">ATP-binding protein</fullName>
    </submittedName>
</protein>
<dbReference type="RefSeq" id="WP_344322615.1">
    <property type="nucleotide sequence ID" value="NZ_BAAASZ010000020.1"/>
</dbReference>
<dbReference type="PANTHER" id="PTHR35526">
    <property type="entry name" value="ANTI-SIGMA-F FACTOR RSBW-RELATED"/>
    <property type="match status" value="1"/>
</dbReference>
<dbReference type="InterPro" id="IPR036890">
    <property type="entry name" value="HATPase_C_sf"/>
</dbReference>
<dbReference type="InterPro" id="IPR050267">
    <property type="entry name" value="Anti-sigma-factor_SerPK"/>
</dbReference>
<keyword evidence="3" id="KW-0547">Nucleotide-binding</keyword>
<dbReference type="InterPro" id="IPR003594">
    <property type="entry name" value="HATPase_dom"/>
</dbReference>
<dbReference type="Proteomes" id="UP001501638">
    <property type="component" value="Unassembled WGS sequence"/>
</dbReference>
<dbReference type="EMBL" id="BAAASZ010000020">
    <property type="protein sequence ID" value="GAA2442756.1"/>
    <property type="molecule type" value="Genomic_DNA"/>
</dbReference>
<dbReference type="SUPFAM" id="SSF55874">
    <property type="entry name" value="ATPase domain of HSP90 chaperone/DNA topoisomerase II/histidine kinase"/>
    <property type="match status" value="1"/>
</dbReference>
<feature type="domain" description="Histidine kinase/HSP90-like ATPase" evidence="2">
    <location>
        <begin position="10"/>
        <end position="117"/>
    </location>
</feature>
<keyword evidence="1" id="KW-0723">Serine/threonine-protein kinase</keyword>
<dbReference type="CDD" id="cd16936">
    <property type="entry name" value="HATPase_RsbW-like"/>
    <property type="match status" value="1"/>
</dbReference>
<keyword evidence="1" id="KW-0418">Kinase</keyword>
<organism evidence="3 4">
    <name type="scientific">Streptomyces macrosporus</name>
    <dbReference type="NCBI Taxonomy" id="44032"/>
    <lineage>
        <taxon>Bacteria</taxon>
        <taxon>Bacillati</taxon>
        <taxon>Actinomycetota</taxon>
        <taxon>Actinomycetes</taxon>
        <taxon>Kitasatosporales</taxon>
        <taxon>Streptomycetaceae</taxon>
        <taxon>Streptomyces</taxon>
    </lineage>
</organism>
<keyword evidence="1" id="KW-0808">Transferase</keyword>
<gene>
    <name evidence="3" type="ORF">GCM10010405_27850</name>
</gene>
<dbReference type="GO" id="GO:0005524">
    <property type="term" value="F:ATP binding"/>
    <property type="evidence" value="ECO:0007669"/>
    <property type="project" value="UniProtKB-KW"/>
</dbReference>
<keyword evidence="4" id="KW-1185">Reference proteome</keyword>